<accession>A0ABZ1XZ34</accession>
<keyword evidence="2" id="KW-0732">Signal</keyword>
<reference evidence="3" key="1">
    <citation type="submission" date="2022-10" db="EMBL/GenBank/DDBJ databases">
        <title>The complete genomes of actinobacterial strains from the NBC collection.</title>
        <authorList>
            <person name="Joergensen T.S."/>
            <person name="Alvarez Arevalo M."/>
            <person name="Sterndorff E.B."/>
            <person name="Faurdal D."/>
            <person name="Vuksanovic O."/>
            <person name="Mourched A.-S."/>
            <person name="Charusanti P."/>
            <person name="Shaw S."/>
            <person name="Blin K."/>
            <person name="Weber T."/>
        </authorList>
    </citation>
    <scope>NUCLEOTIDE SEQUENCE</scope>
    <source>
        <strain evidence="3">NBC_00668</strain>
        <plasmid evidence="3">unnamed1</plasmid>
    </source>
</reference>
<feature type="compositionally biased region" description="Low complexity" evidence="1">
    <location>
        <begin position="114"/>
        <end position="134"/>
    </location>
</feature>
<geneLocation type="plasmid" evidence="3 4">
    <name>unnamed1</name>
</geneLocation>
<feature type="signal peptide" evidence="2">
    <location>
        <begin position="1"/>
        <end position="31"/>
    </location>
</feature>
<name>A0ABZ1XZ34_9ACTN</name>
<gene>
    <name evidence="3" type="ORF">OG515_37380</name>
</gene>
<sequence>MRGRASRRLTATAVSAAMLFGVAGATGTAMAAEQPQQRPVVAPDDAAPLPPVPGLDTVLGPLSKVGPIGPVLGAATELLTAVSKGGLSPEALTKLVDALKDAITKLLAATAPAAPAKPPADLATPATPPAAANPATPPATSPVPALPLPLPALPGLPKLPVTKAAAHGAPAAADPVADAVAALQKAVEQLVKDLTALNLTGVVADATAAVGALLNLLLSAVLGSGLPGLPKLPLPELPKLPLPLPLPLPVS</sequence>
<keyword evidence="3" id="KW-0614">Plasmid</keyword>
<evidence type="ECO:0000256" key="2">
    <source>
        <dbReference type="SAM" id="SignalP"/>
    </source>
</evidence>
<evidence type="ECO:0000256" key="1">
    <source>
        <dbReference type="SAM" id="MobiDB-lite"/>
    </source>
</evidence>
<feature type="region of interest" description="Disordered" evidence="1">
    <location>
        <begin position="114"/>
        <end position="143"/>
    </location>
</feature>
<evidence type="ECO:0008006" key="5">
    <source>
        <dbReference type="Google" id="ProtNLM"/>
    </source>
</evidence>
<dbReference type="RefSeq" id="WP_329404926.1">
    <property type="nucleotide sequence ID" value="NZ_CP109020.1"/>
</dbReference>
<evidence type="ECO:0000313" key="4">
    <source>
        <dbReference type="Proteomes" id="UP001432060"/>
    </source>
</evidence>
<proteinExistence type="predicted"/>
<keyword evidence="4" id="KW-1185">Reference proteome</keyword>
<protein>
    <recommendedName>
        <fullName evidence="5">Secreted protein</fullName>
    </recommendedName>
</protein>
<organism evidence="3 4">
    <name type="scientific">Streptomyces melanogenes</name>
    <dbReference type="NCBI Taxonomy" id="67326"/>
    <lineage>
        <taxon>Bacteria</taxon>
        <taxon>Bacillati</taxon>
        <taxon>Actinomycetota</taxon>
        <taxon>Actinomycetes</taxon>
        <taxon>Kitasatosporales</taxon>
        <taxon>Streptomycetaceae</taxon>
        <taxon>Streptomyces</taxon>
    </lineage>
</organism>
<evidence type="ECO:0000313" key="3">
    <source>
        <dbReference type="EMBL" id="WUT87938.1"/>
    </source>
</evidence>
<dbReference type="Proteomes" id="UP001432060">
    <property type="component" value="Plasmid unnamed1"/>
</dbReference>
<feature type="chain" id="PRO_5046370693" description="Secreted protein" evidence="2">
    <location>
        <begin position="32"/>
        <end position="251"/>
    </location>
</feature>
<dbReference type="EMBL" id="CP109020">
    <property type="protein sequence ID" value="WUT87938.1"/>
    <property type="molecule type" value="Genomic_DNA"/>
</dbReference>